<keyword evidence="7" id="KW-1185">Reference proteome</keyword>
<evidence type="ECO:0000256" key="2">
    <source>
        <dbReference type="ARBA" id="ARBA00022679"/>
    </source>
</evidence>
<sequence length="1324" mass="146985">MPNAPAPDHPSPSTPVRSKNDLRQVRHASPAASPDEDPAVIPKTLSQTGRSRTAPLHFDALYPSTPHGPQLSERDSIFATNYIVTDSPQDSPDNHPRKEVATGHFIVRQEPMADMALSPIRKLIDPPLLRQSHHHYAIPPSPPSLDTAAIAGDFQRIRSGRNSLQFDDPQGLSRALHAAHSLHSTTNEHAANHDERSSAGSSESNYQSASPREHVAQDNDEKRVRYRSWREGKPALNLSSPHKMGLGENTRVDKKIEATLPKVEANVVARSRKTSHYLGLFKENEVAQEQKKREERVKDRVVSDRMAHESREANRPSESIPKEASIASTDSDDDHVTPTAQRTKYFPPEENNDVSGDADGMSGPDVDASVNALAQANHQGIPLNLLEEIRNFHHLTPGGRGDTPIGKTQQSVKSEQTESVPASKQSQGAEEGPTDYFGSRDDKGTERTGASDEDEESEKEHISSALYFPHRQLTPSRTPDRLSPVTEEPRRTPSRSARSRRAADWQTGDEPAPPAEVQISLHQQDETECLHGDLRPTTPSSDTDLKAGSASESDAGTAISESDYESWDESVRSGNESNVTDELGTTPTQSTYQGLKSPPKKHKRRRSPAPLGAVELKPFDHQVGGHTTVYRFSRRAVCKQLNNRENEFYETVERNHPELLEFLPRYIGVLNVTYRKAPKRKKTVKESKDSQSEAGQKSELEALPEEGPGVIEERPRKKSDGGASENQPRVVSHSQHAMPVPQVIFENNRHIIPENLFRVPPRPTAPRPHTGDSSLISQERRLRPSSDGLARASSSNSSPTRPELKQCSSWGATMINNRLREQVLKEVFTPPTIHHHYRHDRNHHSLPSRKLGKEANQIAAGGMPAGRRGSADVPMRRSSVVDTENTRKQVLKSEAERHSAKHHANGESRSLERYPSLPQLKGPDAIKEVEETVDVHRVPRRRHSGGGLRRRPYEIDSGERSNLEYHEEEGYGGDGEDEVFAMDDESAPSSAHTATPVPNATTPLSQVEPPQQNGGTMLPAPAMNPRIGGPARNPEQAQLQPDERVQHFLLLEDLTAGMSRPCVLDLKMGTRQYGVEANEKKQRSQRRKCQMTTSRQLGVRVCGMQVWNVKTQSYVFEDKYFGRDLKAGSEFQSALTRFFFDGQGYKSAIKHIPTILEKIASLERMIRNLPGYRFYASSLLMLYDRGDGKADTDPASTTTSRRSSADKDDSSITTKSSPNKSNEIKLKIVDFANCVTAEDALPPSVPCPPSDPDGVDRGYLRGLRSLRMYFQRIYTEVRRETAEAERGRVDGGLLGDRDVGHNDMTADVWTEMPVVDEDSGNVSV</sequence>
<protein>
    <recommendedName>
        <fullName evidence="4">Kinase</fullName>
        <ecNumber evidence="4">2.7.-.-</ecNumber>
    </recommendedName>
</protein>
<feature type="compositionally biased region" description="Polar residues" evidence="5">
    <location>
        <begin position="572"/>
        <end position="594"/>
    </location>
</feature>
<dbReference type="PANTHER" id="PTHR12400">
    <property type="entry name" value="INOSITOL POLYPHOSPHATE KINASE"/>
    <property type="match status" value="1"/>
</dbReference>
<reference evidence="6" key="1">
    <citation type="journal article" date="2020" name="Stud. Mycol.">
        <title>101 Dothideomycetes genomes: a test case for predicting lifestyles and emergence of pathogens.</title>
        <authorList>
            <person name="Haridas S."/>
            <person name="Albert R."/>
            <person name="Binder M."/>
            <person name="Bloem J."/>
            <person name="Labutti K."/>
            <person name="Salamov A."/>
            <person name="Andreopoulos B."/>
            <person name="Baker S."/>
            <person name="Barry K."/>
            <person name="Bills G."/>
            <person name="Bluhm B."/>
            <person name="Cannon C."/>
            <person name="Castanera R."/>
            <person name="Culley D."/>
            <person name="Daum C."/>
            <person name="Ezra D."/>
            <person name="Gonzalez J."/>
            <person name="Henrissat B."/>
            <person name="Kuo A."/>
            <person name="Liang C."/>
            <person name="Lipzen A."/>
            <person name="Lutzoni F."/>
            <person name="Magnuson J."/>
            <person name="Mondo S."/>
            <person name="Nolan M."/>
            <person name="Ohm R."/>
            <person name="Pangilinan J."/>
            <person name="Park H.-J."/>
            <person name="Ramirez L."/>
            <person name="Alfaro M."/>
            <person name="Sun H."/>
            <person name="Tritt A."/>
            <person name="Yoshinaga Y."/>
            <person name="Zwiers L.-H."/>
            <person name="Turgeon B."/>
            <person name="Goodwin S."/>
            <person name="Spatafora J."/>
            <person name="Crous P."/>
            <person name="Grigoriev I."/>
        </authorList>
    </citation>
    <scope>NUCLEOTIDE SEQUENCE</scope>
    <source>
        <strain evidence="6">CBS 121410</strain>
    </source>
</reference>
<feature type="compositionally biased region" description="Basic and acidic residues" evidence="5">
    <location>
        <begin position="211"/>
        <end position="233"/>
    </location>
</feature>
<feature type="compositionally biased region" description="Basic residues" evidence="5">
    <location>
        <begin position="938"/>
        <end position="950"/>
    </location>
</feature>
<feature type="compositionally biased region" description="Basic and acidic residues" evidence="5">
    <location>
        <begin position="684"/>
        <end position="700"/>
    </location>
</feature>
<feature type="region of interest" description="Disordered" evidence="5">
    <location>
        <begin position="1188"/>
        <end position="1219"/>
    </location>
</feature>
<name>A0A9P4LXN4_9PEZI</name>
<dbReference type="GO" id="GO:0005634">
    <property type="term" value="C:nucleus"/>
    <property type="evidence" value="ECO:0007669"/>
    <property type="project" value="TreeGrafter"/>
</dbReference>
<feature type="compositionally biased region" description="Polar residues" evidence="5">
    <location>
        <begin position="724"/>
        <end position="735"/>
    </location>
</feature>
<evidence type="ECO:0000313" key="6">
    <source>
        <dbReference type="EMBL" id="KAF2085168.1"/>
    </source>
</evidence>
<feature type="region of interest" description="Disordered" evidence="5">
    <location>
        <begin position="394"/>
        <end position="613"/>
    </location>
</feature>
<comment type="caution">
    <text evidence="6">The sequence shown here is derived from an EMBL/GenBank/DDBJ whole genome shotgun (WGS) entry which is preliminary data.</text>
</comment>
<dbReference type="GO" id="GO:0032958">
    <property type="term" value="P:inositol phosphate biosynthetic process"/>
    <property type="evidence" value="ECO:0007669"/>
    <property type="project" value="InterPro"/>
</dbReference>
<feature type="compositionally biased region" description="Basic and acidic residues" evidence="5">
    <location>
        <begin position="924"/>
        <end position="937"/>
    </location>
</feature>
<dbReference type="Proteomes" id="UP000799776">
    <property type="component" value="Unassembled WGS sequence"/>
</dbReference>
<dbReference type="OrthoDB" id="2573163at2759"/>
<dbReference type="GO" id="GO:0000824">
    <property type="term" value="F:inositol-1,4,5,6-tetrakisphosphate 3-kinase activity"/>
    <property type="evidence" value="ECO:0007669"/>
    <property type="project" value="TreeGrafter"/>
</dbReference>
<dbReference type="PANTHER" id="PTHR12400:SF21">
    <property type="entry name" value="KINASE"/>
    <property type="match status" value="1"/>
</dbReference>
<feature type="compositionally biased region" description="Basic and acidic residues" evidence="5">
    <location>
        <begin position="286"/>
        <end position="315"/>
    </location>
</feature>
<dbReference type="Pfam" id="PF03770">
    <property type="entry name" value="IPK"/>
    <property type="match status" value="1"/>
</dbReference>
<dbReference type="EMBL" id="ML978733">
    <property type="protein sequence ID" value="KAF2085168.1"/>
    <property type="molecule type" value="Genomic_DNA"/>
</dbReference>
<feature type="compositionally biased region" description="Basic and acidic residues" evidence="5">
    <location>
        <begin position="884"/>
        <end position="912"/>
    </location>
</feature>
<feature type="region of interest" description="Disordered" evidence="5">
    <location>
        <begin position="185"/>
        <end position="249"/>
    </location>
</feature>
<feature type="compositionally biased region" description="Polar residues" evidence="5">
    <location>
        <begin position="198"/>
        <end position="210"/>
    </location>
</feature>
<dbReference type="Gene3D" id="3.30.470.160">
    <property type="entry name" value="Inositol polyphosphate kinase"/>
    <property type="match status" value="1"/>
</dbReference>
<accession>A0A9P4LXN4</accession>
<feature type="compositionally biased region" description="Basic and acidic residues" evidence="5">
    <location>
        <begin position="951"/>
        <end position="969"/>
    </location>
</feature>
<feature type="compositionally biased region" description="Polar residues" evidence="5">
    <location>
        <begin position="792"/>
        <end position="805"/>
    </location>
</feature>
<evidence type="ECO:0000256" key="3">
    <source>
        <dbReference type="ARBA" id="ARBA00022777"/>
    </source>
</evidence>
<feature type="compositionally biased region" description="Polar residues" evidence="5">
    <location>
        <begin position="406"/>
        <end position="428"/>
    </location>
</feature>
<feature type="compositionally biased region" description="Basic and acidic residues" evidence="5">
    <location>
        <begin position="711"/>
        <end position="720"/>
    </location>
</feature>
<evidence type="ECO:0000256" key="1">
    <source>
        <dbReference type="ARBA" id="ARBA00007374"/>
    </source>
</evidence>
<dbReference type="EC" id="2.7.-.-" evidence="4"/>
<feature type="compositionally biased region" description="Basic and acidic residues" evidence="5">
    <location>
        <begin position="523"/>
        <end position="534"/>
    </location>
</feature>
<dbReference type="InterPro" id="IPR038286">
    <property type="entry name" value="IPK_sf"/>
</dbReference>
<gene>
    <name evidence="6" type="ORF">K490DRAFT_47279</name>
</gene>
<comment type="similarity">
    <text evidence="1 4">Belongs to the inositol phosphokinase (IPK) family.</text>
</comment>
<feature type="region of interest" description="Disordered" evidence="5">
    <location>
        <begin position="677"/>
        <end position="738"/>
    </location>
</feature>
<dbReference type="GO" id="GO:0046854">
    <property type="term" value="P:phosphatidylinositol phosphate biosynthetic process"/>
    <property type="evidence" value="ECO:0007669"/>
    <property type="project" value="TreeGrafter"/>
</dbReference>
<keyword evidence="2 4" id="KW-0808">Transferase</keyword>
<feature type="compositionally biased region" description="Basic and acidic residues" evidence="5">
    <location>
        <begin position="438"/>
        <end position="450"/>
    </location>
</feature>
<dbReference type="InterPro" id="IPR005522">
    <property type="entry name" value="IPK"/>
</dbReference>
<feature type="region of interest" description="Disordered" evidence="5">
    <location>
        <begin position="757"/>
        <end position="805"/>
    </location>
</feature>
<evidence type="ECO:0000256" key="5">
    <source>
        <dbReference type="SAM" id="MobiDB-lite"/>
    </source>
</evidence>
<feature type="compositionally biased region" description="Acidic residues" evidence="5">
    <location>
        <begin position="970"/>
        <end position="986"/>
    </location>
</feature>
<feature type="compositionally biased region" description="Low complexity" evidence="5">
    <location>
        <begin position="1193"/>
        <end position="1202"/>
    </location>
</feature>
<dbReference type="GO" id="GO:0008440">
    <property type="term" value="F:inositol-1,4,5-trisphosphate 3-kinase activity"/>
    <property type="evidence" value="ECO:0007669"/>
    <property type="project" value="TreeGrafter"/>
</dbReference>
<evidence type="ECO:0000313" key="7">
    <source>
        <dbReference type="Proteomes" id="UP000799776"/>
    </source>
</evidence>
<feature type="compositionally biased region" description="Basic residues" evidence="5">
    <location>
        <begin position="598"/>
        <end position="607"/>
    </location>
</feature>
<feature type="compositionally biased region" description="Pro residues" evidence="5">
    <location>
        <begin position="1"/>
        <end position="13"/>
    </location>
</feature>
<dbReference type="GO" id="GO:0005737">
    <property type="term" value="C:cytoplasm"/>
    <property type="evidence" value="ECO:0007669"/>
    <property type="project" value="TreeGrafter"/>
</dbReference>
<evidence type="ECO:0000256" key="4">
    <source>
        <dbReference type="RuleBase" id="RU363090"/>
    </source>
</evidence>
<organism evidence="6 7">
    <name type="scientific">Saccharata proteae CBS 121410</name>
    <dbReference type="NCBI Taxonomy" id="1314787"/>
    <lineage>
        <taxon>Eukaryota</taxon>
        <taxon>Fungi</taxon>
        <taxon>Dikarya</taxon>
        <taxon>Ascomycota</taxon>
        <taxon>Pezizomycotina</taxon>
        <taxon>Dothideomycetes</taxon>
        <taxon>Dothideomycetes incertae sedis</taxon>
        <taxon>Botryosphaeriales</taxon>
        <taxon>Saccharataceae</taxon>
        <taxon>Saccharata</taxon>
    </lineage>
</organism>
<dbReference type="SUPFAM" id="SSF56104">
    <property type="entry name" value="SAICAR synthase-like"/>
    <property type="match status" value="1"/>
</dbReference>
<feature type="compositionally biased region" description="Polar residues" evidence="5">
    <location>
        <begin position="987"/>
        <end position="1014"/>
    </location>
</feature>
<feature type="region of interest" description="Disordered" evidence="5">
    <location>
        <begin position="286"/>
        <end position="367"/>
    </location>
</feature>
<feature type="region of interest" description="Disordered" evidence="5">
    <location>
        <begin position="1"/>
        <end position="72"/>
    </location>
</feature>
<proteinExistence type="inferred from homology"/>
<keyword evidence="3 4" id="KW-0418">Kinase</keyword>
<feature type="region of interest" description="Disordered" evidence="5">
    <location>
        <begin position="861"/>
        <end position="1014"/>
    </location>
</feature>